<accession>A0ABS7SZY0</accession>
<dbReference type="SMART" id="SM00862">
    <property type="entry name" value="Trans_reg_C"/>
    <property type="match status" value="1"/>
</dbReference>
<dbReference type="Pfam" id="PF00486">
    <property type="entry name" value="Trans_reg_C"/>
    <property type="match status" value="1"/>
</dbReference>
<dbReference type="InterPro" id="IPR001789">
    <property type="entry name" value="Sig_transdc_resp-reg_receiver"/>
</dbReference>
<keyword evidence="11" id="KW-1185">Reference proteome</keyword>
<reference evidence="10 11" key="1">
    <citation type="submission" date="2021-08" db="EMBL/GenBank/DDBJ databases">
        <title>FDA dAtabase for Regulatory Grade micrObial Sequences (FDA-ARGOS): Supporting development and validation of Infectious Disease Dx tests.</title>
        <authorList>
            <person name="Sproer C."/>
            <person name="Gronow S."/>
            <person name="Severitt S."/>
            <person name="Schroder I."/>
            <person name="Tallon L."/>
            <person name="Sadzewicz L."/>
            <person name="Zhao X."/>
            <person name="Boylan J."/>
            <person name="Ott S."/>
            <person name="Bowen H."/>
            <person name="Vavikolanu K."/>
            <person name="Hazen T."/>
            <person name="Aluvathingal J."/>
            <person name="Nadendla S."/>
            <person name="Lowell S."/>
            <person name="Myers T."/>
            <person name="Yan Y."/>
            <person name="Sichtig H."/>
        </authorList>
    </citation>
    <scope>NUCLEOTIDE SEQUENCE [LARGE SCALE GENOMIC DNA]</scope>
    <source>
        <strain evidence="10 11">FDAARGOS_1460</strain>
    </source>
</reference>
<sequence>MDICIIEDNFALVESLKDLLENEGYGVDYFFDLGEIDDYLILNKYDLIILDLMLGNFDGLDFLKMVRSEIKRPIIILTAKGGKEDELKGLEFGADDYIKKPFDPDILLARIKSKLRINENSEISYKGTTFDFETGLVKKNQSQIYLTSQEKKILKILFINKGRVLSKESLLSMASDNFDSASERTIVTHIYNIRKKILEIGADDPVENVWKEGYKWKNE</sequence>
<evidence type="ECO:0000313" key="10">
    <source>
        <dbReference type="EMBL" id="MBZ2387081.1"/>
    </source>
</evidence>
<organism evidence="10 11">
    <name type="scientific">Anaerococcus murdochii</name>
    <dbReference type="NCBI Taxonomy" id="411577"/>
    <lineage>
        <taxon>Bacteria</taxon>
        <taxon>Bacillati</taxon>
        <taxon>Bacillota</taxon>
        <taxon>Tissierellia</taxon>
        <taxon>Tissierellales</taxon>
        <taxon>Peptoniphilaceae</taxon>
        <taxon>Anaerococcus</taxon>
    </lineage>
</organism>
<dbReference type="PANTHER" id="PTHR48111:SF1">
    <property type="entry name" value="TWO-COMPONENT RESPONSE REGULATOR ORR33"/>
    <property type="match status" value="1"/>
</dbReference>
<dbReference type="Gene3D" id="1.10.10.10">
    <property type="entry name" value="Winged helix-like DNA-binding domain superfamily/Winged helix DNA-binding domain"/>
    <property type="match status" value="1"/>
</dbReference>
<evidence type="ECO:0000256" key="3">
    <source>
        <dbReference type="ARBA" id="ARBA00023015"/>
    </source>
</evidence>
<dbReference type="RefSeq" id="WP_223419910.1">
    <property type="nucleotide sequence ID" value="NZ_JAIPME010000002.1"/>
</dbReference>
<dbReference type="PROSITE" id="PS50110">
    <property type="entry name" value="RESPONSE_REGULATORY"/>
    <property type="match status" value="1"/>
</dbReference>
<dbReference type="SUPFAM" id="SSF52172">
    <property type="entry name" value="CheY-like"/>
    <property type="match status" value="1"/>
</dbReference>
<keyword evidence="4 7" id="KW-0238">DNA-binding</keyword>
<dbReference type="SUPFAM" id="SSF46894">
    <property type="entry name" value="C-terminal effector domain of the bipartite response regulators"/>
    <property type="match status" value="1"/>
</dbReference>
<comment type="caution">
    <text evidence="10">The sequence shown here is derived from an EMBL/GenBank/DDBJ whole genome shotgun (WGS) entry which is preliminary data.</text>
</comment>
<keyword evidence="5" id="KW-0804">Transcription</keyword>
<dbReference type="Proteomes" id="UP000734271">
    <property type="component" value="Unassembled WGS sequence"/>
</dbReference>
<feature type="modified residue" description="4-aspartylphosphate" evidence="6">
    <location>
        <position position="51"/>
    </location>
</feature>
<protein>
    <submittedName>
        <fullName evidence="10">Response regulator transcription factor</fullName>
    </submittedName>
</protein>
<evidence type="ECO:0000256" key="7">
    <source>
        <dbReference type="PROSITE-ProRule" id="PRU01091"/>
    </source>
</evidence>
<evidence type="ECO:0000259" key="8">
    <source>
        <dbReference type="PROSITE" id="PS50110"/>
    </source>
</evidence>
<keyword evidence="1 6" id="KW-0597">Phosphoprotein</keyword>
<dbReference type="CDD" id="cd00383">
    <property type="entry name" value="trans_reg_C"/>
    <property type="match status" value="1"/>
</dbReference>
<evidence type="ECO:0000313" key="11">
    <source>
        <dbReference type="Proteomes" id="UP000734271"/>
    </source>
</evidence>
<proteinExistence type="predicted"/>
<dbReference type="Gene3D" id="6.10.250.690">
    <property type="match status" value="1"/>
</dbReference>
<feature type="domain" description="OmpR/PhoB-type" evidence="9">
    <location>
        <begin position="120"/>
        <end position="218"/>
    </location>
</feature>
<evidence type="ECO:0000256" key="5">
    <source>
        <dbReference type="ARBA" id="ARBA00023163"/>
    </source>
</evidence>
<dbReference type="Pfam" id="PF00072">
    <property type="entry name" value="Response_reg"/>
    <property type="match status" value="1"/>
</dbReference>
<dbReference type="InterPro" id="IPR039420">
    <property type="entry name" value="WalR-like"/>
</dbReference>
<keyword evidence="2" id="KW-0902">Two-component regulatory system</keyword>
<gene>
    <name evidence="10" type="ORF">K8P03_07280</name>
</gene>
<dbReference type="EMBL" id="JAIPME010000002">
    <property type="protein sequence ID" value="MBZ2387081.1"/>
    <property type="molecule type" value="Genomic_DNA"/>
</dbReference>
<dbReference type="InterPro" id="IPR036388">
    <property type="entry name" value="WH-like_DNA-bd_sf"/>
</dbReference>
<dbReference type="InterPro" id="IPR011006">
    <property type="entry name" value="CheY-like_superfamily"/>
</dbReference>
<evidence type="ECO:0000259" key="9">
    <source>
        <dbReference type="PROSITE" id="PS51755"/>
    </source>
</evidence>
<dbReference type="PANTHER" id="PTHR48111">
    <property type="entry name" value="REGULATOR OF RPOS"/>
    <property type="match status" value="1"/>
</dbReference>
<evidence type="ECO:0000256" key="4">
    <source>
        <dbReference type="ARBA" id="ARBA00023125"/>
    </source>
</evidence>
<dbReference type="PROSITE" id="PS51755">
    <property type="entry name" value="OMPR_PHOB"/>
    <property type="match status" value="1"/>
</dbReference>
<evidence type="ECO:0000256" key="2">
    <source>
        <dbReference type="ARBA" id="ARBA00023012"/>
    </source>
</evidence>
<feature type="domain" description="Response regulatory" evidence="8">
    <location>
        <begin position="2"/>
        <end position="115"/>
    </location>
</feature>
<keyword evidence="3" id="KW-0805">Transcription regulation</keyword>
<dbReference type="InterPro" id="IPR016032">
    <property type="entry name" value="Sig_transdc_resp-reg_C-effctor"/>
</dbReference>
<dbReference type="InterPro" id="IPR001867">
    <property type="entry name" value="OmpR/PhoB-type_DNA-bd"/>
</dbReference>
<evidence type="ECO:0000256" key="1">
    <source>
        <dbReference type="ARBA" id="ARBA00022553"/>
    </source>
</evidence>
<dbReference type="Gene3D" id="3.40.50.2300">
    <property type="match status" value="1"/>
</dbReference>
<dbReference type="SMART" id="SM00448">
    <property type="entry name" value="REC"/>
    <property type="match status" value="1"/>
</dbReference>
<feature type="DNA-binding region" description="OmpR/PhoB-type" evidence="7">
    <location>
        <begin position="120"/>
        <end position="218"/>
    </location>
</feature>
<evidence type="ECO:0000256" key="6">
    <source>
        <dbReference type="PROSITE-ProRule" id="PRU00169"/>
    </source>
</evidence>
<name>A0ABS7SZY0_9FIRM</name>